<keyword evidence="4" id="KW-0732">Signal</keyword>
<keyword evidence="5" id="KW-0969">Cilium</keyword>
<accession>A0ABV0AEU5</accession>
<keyword evidence="10" id="KW-1185">Reference proteome</keyword>
<dbReference type="InterPro" id="IPR013783">
    <property type="entry name" value="Ig-like_fold"/>
</dbReference>
<dbReference type="Pfam" id="PF13385">
    <property type="entry name" value="Laminin_G_3"/>
    <property type="match status" value="1"/>
</dbReference>
<dbReference type="InterPro" id="IPR026444">
    <property type="entry name" value="Secre_tail"/>
</dbReference>
<dbReference type="InterPro" id="IPR053879">
    <property type="entry name" value="HYDIN_VesB_CFA65-like_Ig"/>
</dbReference>
<dbReference type="Pfam" id="PF21722">
    <property type="entry name" value="Gly_rich_2"/>
    <property type="match status" value="1"/>
</dbReference>
<feature type="domain" description="LamG-like jellyroll fold" evidence="8">
    <location>
        <begin position="1552"/>
        <end position="1697"/>
    </location>
</feature>
<dbReference type="InterPro" id="IPR006558">
    <property type="entry name" value="LamG-like"/>
</dbReference>
<dbReference type="Gene3D" id="2.60.120.200">
    <property type="match status" value="1"/>
</dbReference>
<dbReference type="Gene3D" id="2.60.40.10">
    <property type="entry name" value="Immunoglobulins"/>
    <property type="match status" value="2"/>
</dbReference>
<evidence type="ECO:0000256" key="1">
    <source>
        <dbReference type="ARBA" id="ARBA00004138"/>
    </source>
</evidence>
<dbReference type="Proteomes" id="UP001416393">
    <property type="component" value="Unassembled WGS sequence"/>
</dbReference>
<evidence type="ECO:0000256" key="6">
    <source>
        <dbReference type="ARBA" id="ARBA00023157"/>
    </source>
</evidence>
<dbReference type="Gene3D" id="2.60.120.260">
    <property type="entry name" value="Galactose-binding domain-like"/>
    <property type="match status" value="3"/>
</dbReference>
<evidence type="ECO:0000313" key="10">
    <source>
        <dbReference type="Proteomes" id="UP001416393"/>
    </source>
</evidence>
<dbReference type="InterPro" id="IPR018247">
    <property type="entry name" value="EF_Hand_1_Ca_BS"/>
</dbReference>
<gene>
    <name evidence="9" type="ORF">VP395_12140</name>
</gene>
<dbReference type="SUPFAM" id="SSF49785">
    <property type="entry name" value="Galactose-binding domain-like"/>
    <property type="match status" value="1"/>
</dbReference>
<dbReference type="SMART" id="SM00560">
    <property type="entry name" value="LamGL"/>
    <property type="match status" value="1"/>
</dbReference>
<dbReference type="InterPro" id="IPR028974">
    <property type="entry name" value="TSP_type-3_rpt"/>
</dbReference>
<dbReference type="SUPFAM" id="SSF103647">
    <property type="entry name" value="TSP type-3 repeat"/>
    <property type="match status" value="1"/>
</dbReference>
<evidence type="ECO:0000256" key="2">
    <source>
        <dbReference type="ARBA" id="ARBA00004496"/>
    </source>
</evidence>
<sequence>MRNFITLEKFLFTCAIIFICYNGYSQSQTFTSSGSFAVPAGVTQVTVQAWGAGGGGSRVTTSGRRGGGGGGGAYASSVVTVIPSTSYTVTVGAGGIPTTTVATPGGASSFNTTSVVAAGGAGGVFNNTGAGAGGTTGASTGTTKYAGGAGAAGGGTFSGGGGGGAGSTGAGNNAVTSTGGAARTINGGAGGNGVSGSSAGTIGNNYGAGGSGAVTNSATTQNGGNGANGLVIVSWTPEINIQGNSVSIVDGDITPSATDHTEFGNIAVGASFDRTYTIQNLGTGTLNLTGTPRVAITGNAAFSILTQPSAASIAPNGSLTFVVRFTPTVVGVNLQADISISNNDGDENPSDFRIQGTATAPEINIRGNGTNIVDGDTTPSTTDHTEFGNVAVGATFDRTYTIQNLGTGTLNLSGTPRVAISGNPAFSILTQPSAASIASGGGDLTFVVRFEPTIASNNLQATISITNNDSDENPYDFQIQGSAISNIINFGPGGLWKYLDDGSDQGTAWYGTGFNDVSWASGNAHLGYGEGDEATTVGFGPDSNNKYPTTYFRKTFYVSPGDASYTNMDLDLTFDDGAVVYLNGVEIWAVNMPAGRTYTTYASGSSANNDTASISLANALVAGNNVIAVEIHQSSATSSDISFDLDLGVSNVASNLIPASGVWSYLDNGTNQGTAWYGTGFNYSGWATNNAEFGYGDGDETTVVSYGPSSSNKYVTTYFRRSFVITAADIASSKNTLLLNAIRDDGMVVYINGAEVWRDNMPTGAIAFNTLAPSAIGGSDETSWITKSIANPFTLPGTYEIGVEIHQNSITSSDLGFNFSMQAANQLLPRGGVWSYLDDGSNQGTAWRTAAVGSWATGNAQLGFGDGDETTVVANNNQITTYFRKTITASGSDVTNSTLKISTIRDDGIVIFINGVEILRNNMPVGTINYNTLAFDDVTRPTNNFEDFWNVFKVDNPLVSGINEIAVEIHQFNSTSDDISFDLELETNNDFVIVPSVKPDKDNDGREDYVDADDDNDGISDLVEGCYTTKTETLYPGSETSIKNSMPITTVLDDGNDITYSVNSPSNFGDITSYNAGEHGFGLRLKGAATNGQLTLDFTNPVKNLFFKLIDFDEGENIKVDVYDEFNNIVNLTSQPGIYHLGTYIEYTGNNTINELYNTTAPNTNNPENRADDIYGGAYFYFPNINVSKVIFTVNYTGSGTIRLVGVQYCSRDTDGDGVDDFHDLDSDNDGIPDLVEVGGTDIDGNGVVDVFTDVDGDGITAIYDSNDNSYFIEELGTLTNLDFDGDGVRNNIDLDSDNDGIPDILEAGGLDVDGDGKIDGFTDSNTDGYHDPYFGASALIITGPDTDGDGKPNSYPNKNADNTGLPNFLDIDSDDDGITDLTEAQATAAPFINYSSIDTDGDGISEVYDNIIGFGGRGLVPVDTDGDGIPDYLDTDSDNHGEPDIIEGHDINGDGTVNSSDWGTCLNSITSKFGTLANVDADGDGLDDGFDNDLVTYNSSNTGLSPLAHPNIDDIATLERDWREPDQEYNVIDFDGFNDYIDFSDKHNLTSSFTIEAWVKQDPTSTGNGSIVGKRDCNKGTNLGYQFSLIANKPNIKWYNNAGSLVLDLTSTFTIGTDKWYYISATYDNTTTTAKIYIDGIEVASNTSVSAPPVANNESFLIGAKFDDTNLSQKLSDEFKGWIDEVRIWGKALNATQIRAMLNQEIEQNGTAVRGKIVPLDIAGLLWTDLLGYYPMNSIVAGYLNDSSSYSKNGRIRNILSNEPQTAPLPYTTKANGAWTDNTASTPWTNGNSVWDVPNSIGIDGTTPVDWNIVRTSHNITSGDKNITVLGLITNTPSTKLSIADPADSQDETNSGQSLRVTSYLKLIGDIDLVGESQLLQDQGSVLDVTSSGRLERDQQGNKDLYTYNYWCSPVGASNTTSNNNSYKMTNNVLRNGSISSTPNNITFLTSGYNGSASGTNISIADYWIWKYANNLSNNYSVWQHVRRTGTILAGEGFTMKGVESSGTSFTSTQNYNFYGKPNNGDITLTLSAGNDYLVGNPYPSALDADEFILDNTSSSGGRAASDIINGTLYFWDHFANSTHTLKAYEGGYATYTRLGALPAISTDTRINNSGAPGTKVPERYIPVSQGFFVVAGTGGTITFKNSQRVFKTESSDPSMFFKSTNPKGKLIQSSADIRQKIKLQFDSPSGYHRLILAGVDKNTSNAFDVGYDAPLIENNAEDMYWISDTNDNYIIQAVNNFNETQTLPLGVKINKQGVASIKIDALANIDKNTIIYLHDKQLNVYHNLKEGKYDVYLTVGKHLNRFEVTFANEQALNTNSVETNAFQVYFSNEDKTIVIHNPTGKNIESTEIFNVLGKSVYKFESRSTENIITHKPNHLSTGTYIIKLKTDTRVVSKKVLIN</sequence>
<evidence type="ECO:0000259" key="8">
    <source>
        <dbReference type="SMART" id="SM00560"/>
    </source>
</evidence>
<comment type="caution">
    <text evidence="9">The sequence shown here is derived from an EMBL/GenBank/DDBJ whole genome shotgun (WGS) entry which is preliminary data.</text>
</comment>
<organism evidence="9 10">
    <name type="scientific">Mariniflexile soesokkakense</name>
    <dbReference type="NCBI Taxonomy" id="1343160"/>
    <lineage>
        <taxon>Bacteria</taxon>
        <taxon>Pseudomonadati</taxon>
        <taxon>Bacteroidota</taxon>
        <taxon>Flavobacteriia</taxon>
        <taxon>Flavobacteriales</taxon>
        <taxon>Flavobacteriaceae</taxon>
        <taxon>Mariniflexile</taxon>
    </lineage>
</organism>
<dbReference type="NCBIfam" id="NF012200">
    <property type="entry name" value="choice_anch_D"/>
    <property type="match status" value="2"/>
</dbReference>
<dbReference type="InterPro" id="IPR013320">
    <property type="entry name" value="ConA-like_dom_sf"/>
</dbReference>
<dbReference type="NCBIfam" id="TIGR04183">
    <property type="entry name" value="Por_Secre_tail"/>
    <property type="match status" value="1"/>
</dbReference>
<protein>
    <submittedName>
        <fullName evidence="9">Choice-of-anchor D domain-containing protein</fullName>
    </submittedName>
</protein>
<dbReference type="PROSITE" id="PS00018">
    <property type="entry name" value="EF_HAND_1"/>
    <property type="match status" value="1"/>
</dbReference>
<dbReference type="PANTHER" id="PTHR47635">
    <property type="entry name" value="CUB DOMAIN-CONTAINING PROTEIN"/>
    <property type="match status" value="1"/>
</dbReference>
<dbReference type="Pfam" id="PF22544">
    <property type="entry name" value="HYDIN_VesB_CFA65-like_Ig"/>
    <property type="match status" value="1"/>
</dbReference>
<dbReference type="RefSeq" id="WP_346242286.1">
    <property type="nucleotide sequence ID" value="NZ_JAZHYP010000006.1"/>
</dbReference>
<keyword evidence="3" id="KW-0963">Cytoplasm</keyword>
<dbReference type="Gene3D" id="4.10.1080.10">
    <property type="entry name" value="TSP type-3 repeat"/>
    <property type="match status" value="1"/>
</dbReference>
<dbReference type="SUPFAM" id="SSF49899">
    <property type="entry name" value="Concanavalin A-like lectins/glucanases"/>
    <property type="match status" value="1"/>
</dbReference>
<keyword evidence="7" id="KW-0966">Cell projection</keyword>
<name>A0ABV0AEU5_9FLAO</name>
<dbReference type="InterPro" id="IPR008979">
    <property type="entry name" value="Galactose-bd-like_sf"/>
</dbReference>
<dbReference type="InterPro" id="IPR049304">
    <property type="entry name" value="Gly_rich_dom"/>
</dbReference>
<reference evidence="9 10" key="1">
    <citation type="submission" date="2024-01" db="EMBL/GenBank/DDBJ databases">
        <title>Mariniflexile litorale sp. nov., isolated from the shallow sediments of the Sea of Japan.</title>
        <authorList>
            <person name="Romanenko L."/>
            <person name="Bystritskaya E."/>
            <person name="Isaeva M."/>
        </authorList>
    </citation>
    <scope>NUCLEOTIDE SEQUENCE [LARGE SCALE GENOMIC DNA]</scope>
    <source>
        <strain evidence="9 10">KCTC 32427</strain>
    </source>
</reference>
<keyword evidence="6" id="KW-1015">Disulfide bond</keyword>
<evidence type="ECO:0000256" key="4">
    <source>
        <dbReference type="ARBA" id="ARBA00022729"/>
    </source>
</evidence>
<evidence type="ECO:0000256" key="3">
    <source>
        <dbReference type="ARBA" id="ARBA00022490"/>
    </source>
</evidence>
<dbReference type="PANTHER" id="PTHR47635:SF2">
    <property type="entry name" value="LAMG-LIKE JELLYROLL FOLD DOMAIN-CONTAINING PROTEIN"/>
    <property type="match status" value="1"/>
</dbReference>
<evidence type="ECO:0000313" key="9">
    <source>
        <dbReference type="EMBL" id="MEN3324481.1"/>
    </source>
</evidence>
<evidence type="ECO:0000256" key="7">
    <source>
        <dbReference type="ARBA" id="ARBA00023273"/>
    </source>
</evidence>
<proteinExistence type="predicted"/>
<evidence type="ECO:0000256" key="5">
    <source>
        <dbReference type="ARBA" id="ARBA00023069"/>
    </source>
</evidence>
<dbReference type="EMBL" id="JAZHYP010000006">
    <property type="protein sequence ID" value="MEN3324481.1"/>
    <property type="molecule type" value="Genomic_DNA"/>
</dbReference>
<comment type="subcellular location">
    <subcellularLocation>
        <location evidence="1">Cell projection</location>
        <location evidence="1">Cilium</location>
    </subcellularLocation>
    <subcellularLocation>
        <location evidence="2">Cytoplasm</location>
    </subcellularLocation>
</comment>